<protein>
    <submittedName>
        <fullName evidence="2">Uncharacterized protein</fullName>
    </submittedName>
</protein>
<evidence type="ECO:0000256" key="1">
    <source>
        <dbReference type="SAM" id="Phobius"/>
    </source>
</evidence>
<sequence>MGIADRIEGTIENWRTKWGTILKDWLVNILAFGIETLLNILGKAFAPKLKPLIDTMEESGEIPAELKPLLDEMKTPTGQIAAILGWTAGGAVVGGAIGKITDALFLRFGYWIMSKF</sequence>
<keyword evidence="1" id="KW-1133">Transmembrane helix</keyword>
<dbReference type="AlphaFoldDB" id="X1MM90"/>
<reference evidence="2" key="1">
    <citation type="journal article" date="2014" name="Front. Microbiol.">
        <title>High frequency of phylogenetically diverse reductive dehalogenase-homologous genes in deep subseafloor sedimentary metagenomes.</title>
        <authorList>
            <person name="Kawai M."/>
            <person name="Futagami T."/>
            <person name="Toyoda A."/>
            <person name="Takaki Y."/>
            <person name="Nishi S."/>
            <person name="Hori S."/>
            <person name="Arai W."/>
            <person name="Tsubouchi T."/>
            <person name="Morono Y."/>
            <person name="Uchiyama I."/>
            <person name="Ito T."/>
            <person name="Fujiyama A."/>
            <person name="Inagaki F."/>
            <person name="Takami H."/>
        </authorList>
    </citation>
    <scope>NUCLEOTIDE SEQUENCE</scope>
    <source>
        <strain evidence="2">Expedition CK06-06</strain>
    </source>
</reference>
<gene>
    <name evidence="2" type="ORF">S06H3_50797</name>
</gene>
<feature type="transmembrane region" description="Helical" evidence="1">
    <location>
        <begin position="25"/>
        <end position="46"/>
    </location>
</feature>
<evidence type="ECO:0000313" key="2">
    <source>
        <dbReference type="EMBL" id="GAI32767.1"/>
    </source>
</evidence>
<name>X1MM90_9ZZZZ</name>
<organism evidence="2">
    <name type="scientific">marine sediment metagenome</name>
    <dbReference type="NCBI Taxonomy" id="412755"/>
    <lineage>
        <taxon>unclassified sequences</taxon>
        <taxon>metagenomes</taxon>
        <taxon>ecological metagenomes</taxon>
    </lineage>
</organism>
<dbReference type="EMBL" id="BARV01032191">
    <property type="protein sequence ID" value="GAI32767.1"/>
    <property type="molecule type" value="Genomic_DNA"/>
</dbReference>
<accession>X1MM90</accession>
<keyword evidence="1" id="KW-0812">Transmembrane</keyword>
<keyword evidence="1" id="KW-0472">Membrane</keyword>
<comment type="caution">
    <text evidence="2">The sequence shown here is derived from an EMBL/GenBank/DDBJ whole genome shotgun (WGS) entry which is preliminary data.</text>
</comment>
<feature type="non-terminal residue" evidence="2">
    <location>
        <position position="116"/>
    </location>
</feature>
<proteinExistence type="predicted"/>